<comment type="caution">
    <text evidence="2">The sequence shown here is derived from an EMBL/GenBank/DDBJ whole genome shotgun (WGS) entry which is preliminary data.</text>
</comment>
<accession>A0A9P1GY31</accession>
<dbReference type="EMBL" id="CALLCH030000004">
    <property type="protein sequence ID" value="CAI4212432.1"/>
    <property type="molecule type" value="Genomic_DNA"/>
</dbReference>
<organism evidence="2 3">
    <name type="scientific">Parascedosporium putredinis</name>
    <dbReference type="NCBI Taxonomy" id="1442378"/>
    <lineage>
        <taxon>Eukaryota</taxon>
        <taxon>Fungi</taxon>
        <taxon>Dikarya</taxon>
        <taxon>Ascomycota</taxon>
        <taxon>Pezizomycotina</taxon>
        <taxon>Sordariomycetes</taxon>
        <taxon>Hypocreomycetidae</taxon>
        <taxon>Microascales</taxon>
        <taxon>Microascaceae</taxon>
        <taxon>Parascedosporium</taxon>
    </lineage>
</organism>
<dbReference type="AlphaFoldDB" id="A0A9P1GY31"/>
<sequence length="101" mass="11104">MVCLCEEHQYIYDQTDSCVRDLDHPVGLQEAWIVYNYNAVVSYIADFCSFEPALLATASGSGGDATVAPTSRPNETTRRHPSDGSDFMVSPSVQEDTLRPS</sequence>
<keyword evidence="3" id="KW-1185">Reference proteome</keyword>
<feature type="region of interest" description="Disordered" evidence="1">
    <location>
        <begin position="59"/>
        <end position="101"/>
    </location>
</feature>
<reference evidence="2" key="1">
    <citation type="submission" date="2022-11" db="EMBL/GenBank/DDBJ databases">
        <authorList>
            <person name="Scott C."/>
            <person name="Bruce N."/>
        </authorList>
    </citation>
    <scope>NUCLEOTIDE SEQUENCE</scope>
</reference>
<protein>
    <submittedName>
        <fullName evidence="2">Uncharacterized protein</fullName>
    </submittedName>
</protein>
<proteinExistence type="predicted"/>
<dbReference type="Proteomes" id="UP000838763">
    <property type="component" value="Unassembled WGS sequence"/>
</dbReference>
<evidence type="ECO:0000313" key="3">
    <source>
        <dbReference type="Proteomes" id="UP000838763"/>
    </source>
</evidence>
<evidence type="ECO:0000313" key="2">
    <source>
        <dbReference type="EMBL" id="CAI4212432.1"/>
    </source>
</evidence>
<name>A0A9P1GY31_9PEZI</name>
<gene>
    <name evidence="2" type="ORF">PPNO1_LOCUS2190</name>
</gene>
<evidence type="ECO:0000256" key="1">
    <source>
        <dbReference type="SAM" id="MobiDB-lite"/>
    </source>
</evidence>